<dbReference type="AlphaFoldDB" id="A0A378TNM6"/>
<dbReference type="Proteomes" id="UP000254978">
    <property type="component" value="Unassembled WGS sequence"/>
</dbReference>
<reference evidence="1 2" key="1">
    <citation type="submission" date="2018-06" db="EMBL/GenBank/DDBJ databases">
        <authorList>
            <consortium name="Pathogen Informatics"/>
            <person name="Doyle S."/>
        </authorList>
    </citation>
    <scope>NUCLEOTIDE SEQUENCE [LARGE SCALE GENOMIC DNA]</scope>
    <source>
        <strain evidence="1 2">NCTC10821</strain>
    </source>
</reference>
<dbReference type="EMBL" id="UGQT01000001">
    <property type="protein sequence ID" value="STZ62309.1"/>
    <property type="molecule type" value="Genomic_DNA"/>
</dbReference>
<organism evidence="1 2">
    <name type="scientific">Mycolicibacterium tokaiense</name>
    <dbReference type="NCBI Taxonomy" id="39695"/>
    <lineage>
        <taxon>Bacteria</taxon>
        <taxon>Bacillati</taxon>
        <taxon>Actinomycetota</taxon>
        <taxon>Actinomycetes</taxon>
        <taxon>Mycobacteriales</taxon>
        <taxon>Mycobacteriaceae</taxon>
        <taxon>Mycolicibacterium</taxon>
    </lineage>
</organism>
<gene>
    <name evidence="1" type="ORF">NCTC10821_05878</name>
</gene>
<protein>
    <submittedName>
        <fullName evidence="1">Uncharacterized protein</fullName>
    </submittedName>
</protein>
<keyword evidence="2" id="KW-1185">Reference proteome</keyword>
<proteinExistence type="predicted"/>
<accession>A0A378TNM6</accession>
<evidence type="ECO:0000313" key="2">
    <source>
        <dbReference type="Proteomes" id="UP000254978"/>
    </source>
</evidence>
<name>A0A378TNM6_9MYCO</name>
<sequence>MSPEEPEWETVSSEFTIRLRDGGVVVIADIKDLVELGEGTAARNAVYRRDGMEIAWEVRDRVPLCTSVVLRADDSGLRTKDLHAIRLDDVREIVYEAVGIGVSNSDGDEFELTPAETRKAVNHAASRRTMTDERLRRVADIHRKAPEGRRTAAVRAAFNVHERTAPRYIAKAKDEGYLRG</sequence>
<evidence type="ECO:0000313" key="1">
    <source>
        <dbReference type="EMBL" id="STZ62309.1"/>
    </source>
</evidence>